<sequence>MFGLICGCYLGPGPRQHWTAHYCGLCLALKTHHGHLSRLAVNGDAALLSVLCEAQSPIRFETKPHSCPFHGFRPVSVTTPGTVGARYGAAMSVLMGASKILDHIADRETGIKYFPALFSSLAGYWQRAARRTSHALGFDTALIETQMRRQAVAEQVPDADFLFYSRPTERASGAACRHTALLCGVPRNAVWLEQMGQAFGRILYLTDSYRDYCWDIETGRFNALARSFPKGRIRQESLRLFHTAHEALKHSFDKLTLATPSLAAHLFLDKIGQIGARTFSADPDQIDLDLSPENKKEGWCKRFCDCCDCCECCECGDACDCGCGGADGCGCGDCACDGCCDC</sequence>
<gene>
    <name evidence="1" type="ORF">DENIS_0597</name>
</gene>
<dbReference type="EMBL" id="BEXT01000001">
    <property type="protein sequence ID" value="GBC59656.1"/>
    <property type="molecule type" value="Genomic_DNA"/>
</dbReference>
<proteinExistence type="predicted"/>
<dbReference type="Pfam" id="PF18937">
    <property type="entry name" value="DUF5685"/>
    <property type="match status" value="1"/>
</dbReference>
<organism evidence="1 2">
    <name type="scientific">Desulfonema ishimotonii</name>
    <dbReference type="NCBI Taxonomy" id="45657"/>
    <lineage>
        <taxon>Bacteria</taxon>
        <taxon>Pseudomonadati</taxon>
        <taxon>Thermodesulfobacteriota</taxon>
        <taxon>Desulfobacteria</taxon>
        <taxon>Desulfobacterales</taxon>
        <taxon>Desulfococcaceae</taxon>
        <taxon>Desulfonema</taxon>
    </lineage>
</organism>
<evidence type="ECO:0000313" key="2">
    <source>
        <dbReference type="Proteomes" id="UP000288096"/>
    </source>
</evidence>
<protein>
    <submittedName>
        <fullName evidence="1">Uncharacterized protein</fullName>
    </submittedName>
</protein>
<dbReference type="OrthoDB" id="3210612at2"/>
<reference evidence="2" key="1">
    <citation type="submission" date="2017-11" db="EMBL/GenBank/DDBJ databases">
        <authorList>
            <person name="Watanabe M."/>
            <person name="Kojima H."/>
        </authorList>
    </citation>
    <scope>NUCLEOTIDE SEQUENCE [LARGE SCALE GENOMIC DNA]</scope>
    <source>
        <strain evidence="2">Tokyo 01</strain>
    </source>
</reference>
<comment type="caution">
    <text evidence="1">The sequence shown here is derived from an EMBL/GenBank/DDBJ whole genome shotgun (WGS) entry which is preliminary data.</text>
</comment>
<keyword evidence="2" id="KW-1185">Reference proteome</keyword>
<reference evidence="2" key="2">
    <citation type="submission" date="2019-01" db="EMBL/GenBank/DDBJ databases">
        <title>Genome sequence of Desulfonema ishimotonii strain Tokyo 01.</title>
        <authorList>
            <person name="Fukui M."/>
        </authorList>
    </citation>
    <scope>NUCLEOTIDE SEQUENCE [LARGE SCALE GENOMIC DNA]</scope>
    <source>
        <strain evidence="2">Tokyo 01</strain>
    </source>
</reference>
<evidence type="ECO:0000313" key="1">
    <source>
        <dbReference type="EMBL" id="GBC59656.1"/>
    </source>
</evidence>
<dbReference type="AlphaFoldDB" id="A0A401FRR7"/>
<accession>A0A401FRR7</accession>
<name>A0A401FRR7_9BACT</name>
<dbReference type="RefSeq" id="WP_124327152.1">
    <property type="nucleotide sequence ID" value="NZ_BEXT01000001.1"/>
</dbReference>
<dbReference type="InterPro" id="IPR043740">
    <property type="entry name" value="DUF5685"/>
</dbReference>
<dbReference type="Proteomes" id="UP000288096">
    <property type="component" value="Unassembled WGS sequence"/>
</dbReference>